<dbReference type="Pfam" id="PF13361">
    <property type="entry name" value="UvrD_C"/>
    <property type="match status" value="1"/>
</dbReference>
<evidence type="ECO:0000256" key="6">
    <source>
        <dbReference type="ARBA" id="ARBA00022806"/>
    </source>
</evidence>
<dbReference type="Gene3D" id="3.90.320.10">
    <property type="match status" value="1"/>
</dbReference>
<dbReference type="OrthoDB" id="9806690at2"/>
<evidence type="ECO:0000256" key="2">
    <source>
        <dbReference type="ARBA" id="ARBA00022722"/>
    </source>
</evidence>
<dbReference type="InterPro" id="IPR038726">
    <property type="entry name" value="PDDEXK_AddAB-type"/>
</dbReference>
<evidence type="ECO:0000256" key="9">
    <source>
        <dbReference type="ARBA" id="ARBA00023125"/>
    </source>
</evidence>
<feature type="binding site" evidence="15">
    <location>
        <begin position="39"/>
        <end position="46"/>
    </location>
    <ligand>
        <name>ATP</name>
        <dbReference type="ChEBI" id="CHEBI:30616"/>
    </ligand>
</feature>
<keyword evidence="6 15" id="KW-0347">Helicase</keyword>
<dbReference type="GO" id="GO:0033202">
    <property type="term" value="C:DNA helicase complex"/>
    <property type="evidence" value="ECO:0007669"/>
    <property type="project" value="TreeGrafter"/>
</dbReference>
<dbReference type="Pfam" id="PF12705">
    <property type="entry name" value="PDDEXK_1"/>
    <property type="match status" value="1"/>
</dbReference>
<proteinExistence type="inferred from homology"/>
<dbReference type="InterPro" id="IPR000212">
    <property type="entry name" value="DNA_helicase_UvrD/REP"/>
</dbReference>
<dbReference type="EMBL" id="RJSG01000005">
    <property type="protein sequence ID" value="RNL77336.1"/>
    <property type="molecule type" value="Genomic_DNA"/>
</dbReference>
<dbReference type="SUPFAM" id="SSF52540">
    <property type="entry name" value="P-loop containing nucleoside triphosphate hydrolases"/>
    <property type="match status" value="1"/>
</dbReference>
<evidence type="ECO:0000259" key="17">
    <source>
        <dbReference type="PROSITE" id="PS51217"/>
    </source>
</evidence>
<dbReference type="InterPro" id="IPR013986">
    <property type="entry name" value="DExx_box_DNA_helicase_dom_sf"/>
</dbReference>
<keyword evidence="4" id="KW-0227">DNA damage</keyword>
<dbReference type="InterPro" id="IPR011604">
    <property type="entry name" value="PDDEXK-like_dom_sf"/>
</dbReference>
<evidence type="ECO:0000256" key="12">
    <source>
        <dbReference type="ARBA" id="ARBA00034617"/>
    </source>
</evidence>
<evidence type="ECO:0000256" key="14">
    <source>
        <dbReference type="ARBA" id="ARBA00048988"/>
    </source>
</evidence>
<dbReference type="PANTHER" id="PTHR11070">
    <property type="entry name" value="UVRD / RECB / PCRA DNA HELICASE FAMILY MEMBER"/>
    <property type="match status" value="1"/>
</dbReference>
<comment type="catalytic activity">
    <reaction evidence="12">
        <text>Couples ATP hydrolysis with the unwinding of duplex DNA by translocating in the 3'-5' direction.</text>
        <dbReference type="EC" id="5.6.2.4"/>
    </reaction>
</comment>
<evidence type="ECO:0000256" key="1">
    <source>
        <dbReference type="ARBA" id="ARBA00009922"/>
    </source>
</evidence>
<dbReference type="InterPro" id="IPR014017">
    <property type="entry name" value="DNA_helicase_UvrD-like_C"/>
</dbReference>
<dbReference type="GO" id="GO:0043138">
    <property type="term" value="F:3'-5' DNA helicase activity"/>
    <property type="evidence" value="ECO:0007669"/>
    <property type="project" value="UniProtKB-EC"/>
</dbReference>
<keyword evidence="9" id="KW-0238">DNA-binding</keyword>
<keyword evidence="3 15" id="KW-0547">Nucleotide-binding</keyword>
<protein>
    <recommendedName>
        <fullName evidence="13">DNA 3'-5' helicase</fullName>
        <ecNumber evidence="13">5.6.2.4</ecNumber>
    </recommendedName>
</protein>
<dbReference type="PANTHER" id="PTHR11070:SF59">
    <property type="entry name" value="DNA 3'-5' HELICASE"/>
    <property type="match status" value="1"/>
</dbReference>
<dbReference type="EC" id="5.6.2.4" evidence="13"/>
<evidence type="ECO:0000313" key="18">
    <source>
        <dbReference type="EMBL" id="RNL77336.1"/>
    </source>
</evidence>
<dbReference type="GO" id="GO:0005524">
    <property type="term" value="F:ATP binding"/>
    <property type="evidence" value="ECO:0007669"/>
    <property type="project" value="UniProtKB-UniRule"/>
</dbReference>
<dbReference type="PROSITE" id="PS51198">
    <property type="entry name" value="UVRD_HELICASE_ATP_BIND"/>
    <property type="match status" value="1"/>
</dbReference>
<keyword evidence="2" id="KW-0540">Nuclease</keyword>
<dbReference type="CDD" id="cd17932">
    <property type="entry name" value="DEXQc_UvrD"/>
    <property type="match status" value="1"/>
</dbReference>
<name>A0A3N0DPF5_9ACTN</name>
<comment type="catalytic activity">
    <reaction evidence="14">
        <text>ATP + H2O = ADP + phosphate + H(+)</text>
        <dbReference type="Rhea" id="RHEA:13065"/>
        <dbReference type="ChEBI" id="CHEBI:15377"/>
        <dbReference type="ChEBI" id="CHEBI:15378"/>
        <dbReference type="ChEBI" id="CHEBI:30616"/>
        <dbReference type="ChEBI" id="CHEBI:43474"/>
        <dbReference type="ChEBI" id="CHEBI:456216"/>
        <dbReference type="EC" id="5.6.2.4"/>
    </reaction>
</comment>
<evidence type="ECO:0000259" key="16">
    <source>
        <dbReference type="PROSITE" id="PS51198"/>
    </source>
</evidence>
<feature type="domain" description="UvrD-like helicase C-terminal" evidence="17">
    <location>
        <begin position="323"/>
        <end position="636"/>
    </location>
</feature>
<evidence type="ECO:0000256" key="7">
    <source>
        <dbReference type="ARBA" id="ARBA00022839"/>
    </source>
</evidence>
<sequence length="1086" mass="117361">MTAPTYRLAPPPPAAAVPVLDEWQQAVVDHAGGPLLVLAGPGTGKTTTLVEAIVDRVEVRGADPSSVLALTFSRKAADQLRDRVSGRLARTTASTMSSTFHSFAYGIVRELRADLYDGPLRLLSAPEADVMIAELLEDSPESVTWPEGLRVAARTRGFAREIGAVLARAREKGLDEEALVALGRDHGIEEFVAAGWFLDQYLANLDQQSATDYADLIRRAVILAESHRDVLRARYQHVFVDEYQDTDPGQVALLQAIAGDGANLTVVGDPYQSIYGFRGADVRGILEFPDRFRARDGSHAPIAVLGTTRRFGARVLTAAQRVAARIPLTGAIGADVAAQFLAPQVEPGKPEGRVQVFTCDTERAEVEQIADLLRRAHLEDGVDWSEMAVLVRSGRATIPGLRRALTTAGVPVEVASDETPLSREPAVQPLLEALRAATALDLEDVSDPHYLDPARAEGLLTSPLAGLDATDVRTLARALRATEKVAAVAENRSLRSSPDLIRAALVEPSVLDGAEGSAVTRARRLADLLHRARALIDGGSSVEEVLWAIWDGTGWPELLRRASERPGSAGRLAHRDLDAICALFESAARAEEQLGHASVRAFLHTIAGQEIPADTLADKGVRGSAVRLLTAHRSKGLEWRLVVVAHVQEGSWPDLRRRSTLLRAGRIGASVYGHAELQDDVTSRELLAEERRLFYVACTRARELLVVTGVDSADEDGEQASRFLKELLPLEEKPEHRPGRPPRPLSLDGIVSELRRTAADEATPTALRDAAVRRLALLAAEYDGARPLVPTANPGAWWGTRGWSHAPTPVRAVETPVSLSASALSGIGDCPAKWFLEREAGGSSKSSQSQGFGNVVHAVADRIARGDLVASTGTIAELMVHVDQVWDQLPFRTPWSRERERAEIERALTRFVAYHSRPGARTILATEQPVTAEVTLPDGQKVGLHGFADRLEIDADGRVVVVDLKTGKYPPGDRELAENPQLGLYQHAVAHGAVDRVLAERGHQAPGEAGGAELWHLRKDVRGELKVQRQEPQQAGEDGALPIERQLAEAVRLIRDEEFQARPGSACQHCAFTALCPAKNAGTVLS</sequence>
<keyword evidence="10" id="KW-0234">DNA repair</keyword>
<dbReference type="Proteomes" id="UP000277094">
    <property type="component" value="Unassembled WGS sequence"/>
</dbReference>
<dbReference type="PROSITE" id="PS51217">
    <property type="entry name" value="UVRD_HELICASE_CTER"/>
    <property type="match status" value="1"/>
</dbReference>
<dbReference type="GO" id="GO:0000725">
    <property type="term" value="P:recombinational repair"/>
    <property type="evidence" value="ECO:0007669"/>
    <property type="project" value="TreeGrafter"/>
</dbReference>
<reference evidence="18 19" key="1">
    <citation type="submission" date="2018-11" db="EMBL/GenBank/DDBJ databases">
        <authorList>
            <person name="Li F."/>
        </authorList>
    </citation>
    <scope>NUCLEOTIDE SEQUENCE [LARGE SCALE GENOMIC DNA]</scope>
    <source>
        <strain evidence="18 19">KIS18-7</strain>
    </source>
</reference>
<keyword evidence="5 15" id="KW-0378">Hydrolase</keyword>
<keyword evidence="11" id="KW-0413">Isomerase</keyword>
<dbReference type="Pfam" id="PF00580">
    <property type="entry name" value="UvrD-helicase"/>
    <property type="match status" value="1"/>
</dbReference>
<dbReference type="Gene3D" id="1.10.486.10">
    <property type="entry name" value="PCRA, domain 4"/>
    <property type="match status" value="1"/>
</dbReference>
<evidence type="ECO:0000256" key="4">
    <source>
        <dbReference type="ARBA" id="ARBA00022763"/>
    </source>
</evidence>
<evidence type="ECO:0000256" key="13">
    <source>
        <dbReference type="ARBA" id="ARBA00034808"/>
    </source>
</evidence>
<comment type="similarity">
    <text evidence="1">Belongs to the helicase family. UvrD subfamily.</text>
</comment>
<keyword evidence="7" id="KW-0269">Exonuclease</keyword>
<keyword evidence="8 15" id="KW-0067">ATP-binding</keyword>
<keyword evidence="19" id="KW-1185">Reference proteome</keyword>
<dbReference type="Gene3D" id="1.10.10.160">
    <property type="match status" value="1"/>
</dbReference>
<organism evidence="18 19">
    <name type="scientific">Nocardioides marmorisolisilvae</name>
    <dbReference type="NCBI Taxonomy" id="1542737"/>
    <lineage>
        <taxon>Bacteria</taxon>
        <taxon>Bacillati</taxon>
        <taxon>Actinomycetota</taxon>
        <taxon>Actinomycetes</taxon>
        <taxon>Propionibacteriales</taxon>
        <taxon>Nocardioidaceae</taxon>
        <taxon>Nocardioides</taxon>
    </lineage>
</organism>
<dbReference type="GO" id="GO:0005829">
    <property type="term" value="C:cytosol"/>
    <property type="evidence" value="ECO:0007669"/>
    <property type="project" value="TreeGrafter"/>
</dbReference>
<gene>
    <name evidence="18" type="ORF">EFL95_17555</name>
</gene>
<accession>A0A3N0DPF5</accession>
<dbReference type="GO" id="GO:0003677">
    <property type="term" value="F:DNA binding"/>
    <property type="evidence" value="ECO:0007669"/>
    <property type="project" value="UniProtKB-KW"/>
</dbReference>
<evidence type="ECO:0000256" key="11">
    <source>
        <dbReference type="ARBA" id="ARBA00023235"/>
    </source>
</evidence>
<evidence type="ECO:0000256" key="10">
    <source>
        <dbReference type="ARBA" id="ARBA00023204"/>
    </source>
</evidence>
<evidence type="ECO:0000313" key="19">
    <source>
        <dbReference type="Proteomes" id="UP000277094"/>
    </source>
</evidence>
<dbReference type="AlphaFoldDB" id="A0A3N0DPF5"/>
<dbReference type="InterPro" id="IPR014016">
    <property type="entry name" value="UvrD-like_ATP-bd"/>
</dbReference>
<evidence type="ECO:0000256" key="8">
    <source>
        <dbReference type="ARBA" id="ARBA00022840"/>
    </source>
</evidence>
<evidence type="ECO:0000256" key="5">
    <source>
        <dbReference type="ARBA" id="ARBA00022801"/>
    </source>
</evidence>
<dbReference type="Gene3D" id="3.40.50.300">
    <property type="entry name" value="P-loop containing nucleotide triphosphate hydrolases"/>
    <property type="match status" value="2"/>
</dbReference>
<comment type="caution">
    <text evidence="18">The sequence shown here is derived from an EMBL/GenBank/DDBJ whole genome shotgun (WGS) entry which is preliminary data.</text>
</comment>
<evidence type="ECO:0000256" key="15">
    <source>
        <dbReference type="PROSITE-ProRule" id="PRU00560"/>
    </source>
</evidence>
<evidence type="ECO:0000256" key="3">
    <source>
        <dbReference type="ARBA" id="ARBA00022741"/>
    </source>
</evidence>
<dbReference type="GO" id="GO:0004527">
    <property type="term" value="F:exonuclease activity"/>
    <property type="evidence" value="ECO:0007669"/>
    <property type="project" value="UniProtKB-KW"/>
</dbReference>
<dbReference type="InterPro" id="IPR027417">
    <property type="entry name" value="P-loop_NTPase"/>
</dbReference>
<feature type="domain" description="UvrD-like helicase ATP-binding" evidence="16">
    <location>
        <begin position="18"/>
        <end position="312"/>
    </location>
</feature>